<feature type="region of interest" description="Disordered" evidence="1">
    <location>
        <begin position="14"/>
        <end position="52"/>
    </location>
</feature>
<dbReference type="KEGG" id="pasa:BAOM_2839"/>
<evidence type="ECO:0000256" key="1">
    <source>
        <dbReference type="SAM" id="MobiDB-lite"/>
    </source>
</evidence>
<evidence type="ECO:0000313" key="2">
    <source>
        <dbReference type="EMBL" id="AZV43448.1"/>
    </source>
</evidence>
<dbReference type="RefSeq" id="WP_164853218.1">
    <property type="nucleotide sequence ID" value="NZ_CP026095.1"/>
</dbReference>
<dbReference type="AlphaFoldDB" id="A0A3Q9RNU3"/>
<evidence type="ECO:0000313" key="3">
    <source>
        <dbReference type="Proteomes" id="UP000283095"/>
    </source>
</evidence>
<accession>A0A3Q9RNU3</accession>
<dbReference type="EMBL" id="CP026095">
    <property type="protein sequence ID" value="AZV43448.1"/>
    <property type="molecule type" value="Genomic_DNA"/>
</dbReference>
<dbReference type="Proteomes" id="UP000283095">
    <property type="component" value="Chromosome"/>
</dbReference>
<feature type="compositionally biased region" description="Polar residues" evidence="1">
    <location>
        <begin position="37"/>
        <end position="52"/>
    </location>
</feature>
<proteinExistence type="predicted"/>
<protein>
    <submittedName>
        <fullName evidence="2">Uncharacterized protein</fullName>
    </submittedName>
</protein>
<organism evidence="2 3">
    <name type="scientific">Peribacillus asahii</name>
    <dbReference type="NCBI Taxonomy" id="228899"/>
    <lineage>
        <taxon>Bacteria</taxon>
        <taxon>Bacillati</taxon>
        <taxon>Bacillota</taxon>
        <taxon>Bacilli</taxon>
        <taxon>Bacillales</taxon>
        <taxon>Bacillaceae</taxon>
        <taxon>Peribacillus</taxon>
    </lineage>
</organism>
<reference evidence="2 3" key="1">
    <citation type="submission" date="2018-01" db="EMBL/GenBank/DDBJ databases">
        <title>Bacillus asahii Genome sequencing and assembly.</title>
        <authorList>
            <person name="Jiang H."/>
            <person name="Feng Y."/>
            <person name="Zhao F."/>
            <person name="Lin X."/>
        </authorList>
    </citation>
    <scope>NUCLEOTIDE SEQUENCE [LARGE SCALE GENOMIC DNA]</scope>
    <source>
        <strain evidence="2 3">OM18</strain>
    </source>
</reference>
<name>A0A3Q9RNU3_9BACI</name>
<gene>
    <name evidence="2" type="ORF">BAOM_2839</name>
</gene>
<sequence>MVNLDFDKFIKTQKKHEGQYLGGGNQPQGINDEEYNNRGNSDKSVGTTGRKI</sequence>